<accession>A0A1V6CAN6</accession>
<dbReference type="Pfam" id="PF01408">
    <property type="entry name" value="GFO_IDH_MocA"/>
    <property type="match status" value="1"/>
</dbReference>
<dbReference type="PANTHER" id="PTHR43818:SF11">
    <property type="entry name" value="BCDNA.GH03377"/>
    <property type="match status" value="1"/>
</dbReference>
<dbReference type="Gene3D" id="3.40.50.720">
    <property type="entry name" value="NAD(P)-binding Rossmann-like Domain"/>
    <property type="match status" value="1"/>
</dbReference>
<dbReference type="Pfam" id="PF22725">
    <property type="entry name" value="GFO_IDH_MocA_C3"/>
    <property type="match status" value="1"/>
</dbReference>
<evidence type="ECO:0000259" key="3">
    <source>
        <dbReference type="Pfam" id="PF22725"/>
    </source>
</evidence>
<evidence type="ECO:0000259" key="2">
    <source>
        <dbReference type="Pfam" id="PF01408"/>
    </source>
</evidence>
<dbReference type="GO" id="GO:0000166">
    <property type="term" value="F:nucleotide binding"/>
    <property type="evidence" value="ECO:0007669"/>
    <property type="project" value="InterPro"/>
</dbReference>
<sequence>MKAGVIGLRMGKSHLIGYKQNPYTQPFGICDIDEDTLKKTKKEFDIPFATTDYKDLLKIKDIEIVSVATPDYYHKQQCVDGLLAGKHVLCEKPLALNIDDCIDIIKAEKKSGKKFMIGQVCRFAPGFVLTKEIIDSGEIGELFFVESEYAHNYRVAEGTGKWRKDKKRKPFIGGGCHAVDLLRWIAGDPVEVFAYSNHRCLDDWPVDDATIAIYRFENDIMGKVFCSIGCVRPYTMRSVFYGTKGTIISDNTSDYILVCSERYFKTKSEYDFARIPVKISSHNVYAEVNYFVDCILSNSPVEMDAIEGTKTVATCIAAVVSSEEKRKVNIKEELFSRFNNL</sequence>
<dbReference type="InterPro" id="IPR000683">
    <property type="entry name" value="Gfo/Idh/MocA-like_OxRdtase_N"/>
</dbReference>
<dbReference type="SUPFAM" id="SSF51735">
    <property type="entry name" value="NAD(P)-binding Rossmann-fold domains"/>
    <property type="match status" value="1"/>
</dbReference>
<dbReference type="EC" id="1.1.1.18" evidence="4"/>
<dbReference type="InterPro" id="IPR050463">
    <property type="entry name" value="Gfo/Idh/MocA_oxidrdct_glycsds"/>
</dbReference>
<dbReference type="Proteomes" id="UP000485562">
    <property type="component" value="Unassembled WGS sequence"/>
</dbReference>
<dbReference type="GO" id="GO:0050112">
    <property type="term" value="F:inositol 2-dehydrogenase (NAD+) activity"/>
    <property type="evidence" value="ECO:0007669"/>
    <property type="project" value="UniProtKB-EC"/>
</dbReference>
<protein>
    <submittedName>
        <fullName evidence="4">Inositol 2-dehydrogenase</fullName>
        <ecNumber evidence="4">1.1.1.18</ecNumber>
    </submittedName>
</protein>
<keyword evidence="1 4" id="KW-0560">Oxidoreductase</keyword>
<dbReference type="SUPFAM" id="SSF55347">
    <property type="entry name" value="Glyceraldehyde-3-phosphate dehydrogenase-like, C-terminal domain"/>
    <property type="match status" value="1"/>
</dbReference>
<dbReference type="AlphaFoldDB" id="A0A1V6CAN6"/>
<reference evidence="4" key="1">
    <citation type="submission" date="2017-02" db="EMBL/GenBank/DDBJ databases">
        <title>Delving into the versatile metabolic prowess of the omnipresent phylum Bacteroidetes.</title>
        <authorList>
            <person name="Nobu M.K."/>
            <person name="Mei R."/>
            <person name="Narihiro T."/>
            <person name="Kuroda K."/>
            <person name="Liu W.-T."/>
        </authorList>
    </citation>
    <scope>NUCLEOTIDE SEQUENCE</scope>
    <source>
        <strain evidence="4">ADurb.Bin131</strain>
    </source>
</reference>
<dbReference type="PANTHER" id="PTHR43818">
    <property type="entry name" value="BCDNA.GH03377"/>
    <property type="match status" value="1"/>
</dbReference>
<evidence type="ECO:0000256" key="1">
    <source>
        <dbReference type="ARBA" id="ARBA00023002"/>
    </source>
</evidence>
<dbReference type="InterPro" id="IPR055170">
    <property type="entry name" value="GFO_IDH_MocA-like_dom"/>
</dbReference>
<proteinExistence type="predicted"/>
<organism evidence="4">
    <name type="scientific">candidate division TA06 bacterium ADurb.Bin131</name>
    <dbReference type="NCBI Taxonomy" id="1852827"/>
    <lineage>
        <taxon>Bacteria</taxon>
        <taxon>Bacteria division TA06</taxon>
    </lineage>
</organism>
<gene>
    <name evidence="4" type="primary">iolG_1</name>
    <name evidence="4" type="ORF">BWX89_00714</name>
</gene>
<dbReference type="EMBL" id="MWDQ01000056">
    <property type="protein sequence ID" value="OQB73971.1"/>
    <property type="molecule type" value="Genomic_DNA"/>
</dbReference>
<feature type="domain" description="GFO/IDH/MocA-like oxidoreductase" evidence="3">
    <location>
        <begin position="130"/>
        <end position="247"/>
    </location>
</feature>
<feature type="domain" description="Gfo/Idh/MocA-like oxidoreductase N-terminal" evidence="2">
    <location>
        <begin position="2"/>
        <end position="118"/>
    </location>
</feature>
<dbReference type="InterPro" id="IPR036291">
    <property type="entry name" value="NAD(P)-bd_dom_sf"/>
</dbReference>
<name>A0A1V6CAN6_UNCT6</name>
<dbReference type="Gene3D" id="3.30.360.10">
    <property type="entry name" value="Dihydrodipicolinate Reductase, domain 2"/>
    <property type="match status" value="1"/>
</dbReference>
<evidence type="ECO:0000313" key="4">
    <source>
        <dbReference type="EMBL" id="OQB73971.1"/>
    </source>
</evidence>
<comment type="caution">
    <text evidence="4">The sequence shown here is derived from an EMBL/GenBank/DDBJ whole genome shotgun (WGS) entry which is preliminary data.</text>
</comment>